<protein>
    <submittedName>
        <fullName evidence="1">Uncharacterized protein</fullName>
    </submittedName>
</protein>
<evidence type="ECO:0000313" key="1">
    <source>
        <dbReference type="EMBL" id="URD86434.1"/>
    </source>
</evidence>
<reference evidence="1" key="1">
    <citation type="submission" date="2022-05" db="EMBL/GenBank/DDBJ databases">
        <title>The Musa troglodytarum L. genome provides insights into the mechanism of non-climacteric behaviour and enrichment of carotenoids.</title>
        <authorList>
            <person name="Wang J."/>
        </authorList>
    </citation>
    <scope>NUCLEOTIDE SEQUENCE</scope>
    <source>
        <tissue evidence="1">Leaf</tissue>
    </source>
</reference>
<evidence type="ECO:0000313" key="2">
    <source>
        <dbReference type="Proteomes" id="UP001055439"/>
    </source>
</evidence>
<sequence length="267" mass="28579">MTHSDDLRHGPRHCGRRPLAVMPLRHDPVEQLPTLAQLHHEVHGVRVLVRGAEPHDVGVVRQSGHDGHLPPHVLDVDGGPQLALRDGLAGQRLPRLLVGAEVGDAELAAAELAAEHVLVADAAAVAAKRHDVLEDMEGGGANGVFSEGVRPGPVWLVLPRLRLLLLLGTGRGLLLLPVQVLGVAEEARAGVAHAGVSAMPTLATGLRAFFFYRGDLGEARSYAPAFVSPNRVNKKVSEEEEEGEGHCDRLRCSHRLANLEISSLPKY</sequence>
<name>A0A9E7EYG5_9LILI</name>
<dbReference type="OrthoDB" id="1745882at2759"/>
<proteinExistence type="predicted"/>
<accession>A0A9E7EYG5</accession>
<dbReference type="EMBL" id="CP097504">
    <property type="protein sequence ID" value="URD86434.1"/>
    <property type="molecule type" value="Genomic_DNA"/>
</dbReference>
<dbReference type="AlphaFoldDB" id="A0A9E7EYG5"/>
<keyword evidence="2" id="KW-1185">Reference proteome</keyword>
<gene>
    <name evidence="1" type="ORF">MUK42_28199</name>
</gene>
<dbReference type="Proteomes" id="UP001055439">
    <property type="component" value="Chromosome 2"/>
</dbReference>
<organism evidence="1 2">
    <name type="scientific">Musa troglodytarum</name>
    <name type="common">fe'i banana</name>
    <dbReference type="NCBI Taxonomy" id="320322"/>
    <lineage>
        <taxon>Eukaryota</taxon>
        <taxon>Viridiplantae</taxon>
        <taxon>Streptophyta</taxon>
        <taxon>Embryophyta</taxon>
        <taxon>Tracheophyta</taxon>
        <taxon>Spermatophyta</taxon>
        <taxon>Magnoliopsida</taxon>
        <taxon>Liliopsida</taxon>
        <taxon>Zingiberales</taxon>
        <taxon>Musaceae</taxon>
        <taxon>Musa</taxon>
    </lineage>
</organism>